<dbReference type="InterPro" id="IPR012337">
    <property type="entry name" value="RNaseH-like_sf"/>
</dbReference>
<proteinExistence type="predicted"/>
<comment type="caution">
    <text evidence="4">The sequence shown here is derived from an EMBL/GenBank/DDBJ whole genome shotgun (WGS) entry which is preliminary data.</text>
</comment>
<dbReference type="AlphaFoldDB" id="A0A816D069"/>
<evidence type="ECO:0000259" key="2">
    <source>
        <dbReference type="Pfam" id="PF25431"/>
    </source>
</evidence>
<dbReference type="Pfam" id="PF05699">
    <property type="entry name" value="Dimer_Tnp_hAT"/>
    <property type="match status" value="1"/>
</dbReference>
<organism evidence="4 5">
    <name type="scientific">Adineta ricciae</name>
    <name type="common">Rotifer</name>
    <dbReference type="NCBI Taxonomy" id="249248"/>
    <lineage>
        <taxon>Eukaryota</taxon>
        <taxon>Metazoa</taxon>
        <taxon>Spiralia</taxon>
        <taxon>Gnathifera</taxon>
        <taxon>Rotifera</taxon>
        <taxon>Eurotatoria</taxon>
        <taxon>Bdelloidea</taxon>
        <taxon>Adinetida</taxon>
        <taxon>Adinetidae</taxon>
        <taxon>Adineta</taxon>
    </lineage>
</organism>
<dbReference type="Proteomes" id="UP000663852">
    <property type="component" value="Unassembled WGS sequence"/>
</dbReference>
<gene>
    <name evidence="3" type="ORF">EDS130_LOCUS34671</name>
    <name evidence="4" type="ORF">XAT740_LOCUS51491</name>
</gene>
<dbReference type="PANTHER" id="PTHR46880">
    <property type="entry name" value="RAS-ASSOCIATING DOMAIN-CONTAINING PROTEIN"/>
    <property type="match status" value="1"/>
</dbReference>
<dbReference type="GO" id="GO:0046983">
    <property type="term" value="F:protein dimerization activity"/>
    <property type="evidence" value="ECO:0007669"/>
    <property type="project" value="InterPro"/>
</dbReference>
<evidence type="ECO:0000259" key="1">
    <source>
        <dbReference type="Pfam" id="PF05699"/>
    </source>
</evidence>
<evidence type="ECO:0000313" key="5">
    <source>
        <dbReference type="Proteomes" id="UP000663828"/>
    </source>
</evidence>
<dbReference type="InterPro" id="IPR057456">
    <property type="entry name" value="Znf_C17orf113"/>
</dbReference>
<dbReference type="Pfam" id="PF25431">
    <property type="entry name" value="zf-C17orf113"/>
    <property type="match status" value="1"/>
</dbReference>
<protein>
    <submittedName>
        <fullName evidence="4">Uncharacterized protein</fullName>
    </submittedName>
</protein>
<feature type="domain" description="C17orf113 probable zinc finger" evidence="2">
    <location>
        <begin position="110"/>
        <end position="175"/>
    </location>
</feature>
<dbReference type="Proteomes" id="UP000663828">
    <property type="component" value="Unassembled WGS sequence"/>
</dbReference>
<accession>A0A816D069</accession>
<sequence length="910" mass="105683">MNVYKLSSELLSTNEIDLDGDDLNDSIYLSDDTNQTSCQEKEATADSKSTISPINYSCDNKATTLDQTSYKSLKRQNRRYVCAWEKLPESFYRTYIFDVSNKCREKSICWLYMKKNENNMETMHCKLCEAHNRTINSNGKPNLWSTSGYEIMKISKIREHHQNEVHKIAQNLELQTTSRSQPSWSETQIKERSKHEEAIQNLILSAIHLCQQDQPLNLYDKLCTLLEAVGVKLLPAELGGITYRNDNAALGFLRHVASYLHQEIVEKINDSPSIGWMLDESTSRTVEKSLIIYVRYFEQGEAKTRFYGIIGLSGDGTALNIVNSMKTFWQKDDVNPEKTCWFATDNAATFTGINNGVVTKLKQDLDLDFVELNTCVAHSFALVGSQAGYMKNEKDDKAKKRDLILHLENIIGKIYQYFGSSATRTAKLKSWQNLLEIPELKFKRLFHIRWTSIRDSIKPIVLNVTPTNQALLATLEEIKLKKNLVHDDREAATELLNLILNDDFLFLLYFHYDLHECVLGELTKILQDDDLPYFTFMNILDQKKKILNNWLSEKNKQEPILGPSLTDYVNLINTNNSFGAFQVILTDRTKLYNECFLHIDRLLIELEKRFKPCKTQECFIVLFEPDYLIKYATEVAKSSYGRQELNYLRLKYKKLNGFDLDQCKIEWETIKIPLSEFAANNQQKNSRRVFWKSFILWREAVDDCFHERYKNMLILLSIYLISPINSAECERGYSIANRIQTNGRSRITIETLDVLMNVRLLCSEDLRSNRCRQIVQEAYDSWNKPSENRRIQRAQLIIDVEKDYDPIKQVRRCEKRKKQSSAMSNLSSQPKKRKANAIKCANGCGKYIAGDDSEEMNAIQCCHQNEFYSWIEDNCSRWLCNTCRIKLGISTTTTTWFCTDCIDMHVEEEE</sequence>
<dbReference type="EMBL" id="CAJNOR010008199">
    <property type="protein sequence ID" value="CAF1630000.1"/>
    <property type="molecule type" value="Genomic_DNA"/>
</dbReference>
<evidence type="ECO:0000313" key="4">
    <source>
        <dbReference type="EMBL" id="CAF1630000.1"/>
    </source>
</evidence>
<dbReference type="EMBL" id="CAJNOJ010000294">
    <property type="protein sequence ID" value="CAF1376387.1"/>
    <property type="molecule type" value="Genomic_DNA"/>
</dbReference>
<feature type="domain" description="HAT C-terminal dimerisation" evidence="1">
    <location>
        <begin position="695"/>
        <end position="759"/>
    </location>
</feature>
<dbReference type="InterPro" id="IPR008906">
    <property type="entry name" value="HATC_C_dom"/>
</dbReference>
<keyword evidence="5" id="KW-1185">Reference proteome</keyword>
<dbReference type="SUPFAM" id="SSF53098">
    <property type="entry name" value="Ribonuclease H-like"/>
    <property type="match status" value="1"/>
</dbReference>
<reference evidence="4" key="1">
    <citation type="submission" date="2021-02" db="EMBL/GenBank/DDBJ databases">
        <authorList>
            <person name="Nowell W R."/>
        </authorList>
    </citation>
    <scope>NUCLEOTIDE SEQUENCE</scope>
</reference>
<dbReference type="PANTHER" id="PTHR46880:SF5">
    <property type="entry name" value="DUF4371 DOMAIN-CONTAINING PROTEIN"/>
    <property type="match status" value="1"/>
</dbReference>
<name>A0A816D069_ADIRI</name>
<dbReference type="OrthoDB" id="10000786at2759"/>
<evidence type="ECO:0000313" key="3">
    <source>
        <dbReference type="EMBL" id="CAF1376387.1"/>
    </source>
</evidence>